<name>A0A0P1BNT3_9BASI</name>
<organism evidence="1 2">
    <name type="scientific">Ceraceosorus bombacis</name>
    <dbReference type="NCBI Taxonomy" id="401625"/>
    <lineage>
        <taxon>Eukaryota</taxon>
        <taxon>Fungi</taxon>
        <taxon>Dikarya</taxon>
        <taxon>Basidiomycota</taxon>
        <taxon>Ustilaginomycotina</taxon>
        <taxon>Exobasidiomycetes</taxon>
        <taxon>Ceraceosorales</taxon>
        <taxon>Ceraceosoraceae</taxon>
        <taxon>Ceraceosorus</taxon>
    </lineage>
</organism>
<accession>A0A0P1BNT3</accession>
<keyword evidence="2" id="KW-1185">Reference proteome</keyword>
<evidence type="ECO:0000313" key="1">
    <source>
        <dbReference type="EMBL" id="CEH17663.1"/>
    </source>
</evidence>
<sequence>MREQTLPAAACVLRSTHFANFTSCFFLISPGQQLDRPLTQTLNQGRYICGSDWQISVAPHEPTTPIACDRSFSPQPHCTARPSGAP</sequence>
<proteinExistence type="predicted"/>
<dbReference type="Proteomes" id="UP000054845">
    <property type="component" value="Unassembled WGS sequence"/>
</dbReference>
<reference evidence="1 2" key="1">
    <citation type="submission" date="2014-09" db="EMBL/GenBank/DDBJ databases">
        <authorList>
            <person name="Magalhaes I.L.F."/>
            <person name="Oliveira U."/>
            <person name="Santos F.R."/>
            <person name="Vidigal T.H.D.A."/>
            <person name="Brescovit A.D."/>
            <person name="Santos A.J."/>
        </authorList>
    </citation>
    <scope>NUCLEOTIDE SEQUENCE [LARGE SCALE GENOMIC DNA]</scope>
</reference>
<evidence type="ECO:0000313" key="2">
    <source>
        <dbReference type="Proteomes" id="UP000054845"/>
    </source>
</evidence>
<protein>
    <submittedName>
        <fullName evidence="1">Uncharacterized protein</fullName>
    </submittedName>
</protein>
<dbReference type="EMBL" id="CCYA01000265">
    <property type="protein sequence ID" value="CEH17663.1"/>
    <property type="molecule type" value="Genomic_DNA"/>
</dbReference>
<dbReference type="AlphaFoldDB" id="A0A0P1BNT3"/>